<dbReference type="InterPro" id="IPR029000">
    <property type="entry name" value="Cyclophilin-like_dom_sf"/>
</dbReference>
<gene>
    <name evidence="6" type="ORF">WNY59_04985</name>
</gene>
<name>A0ABU9T474_9HYPH</name>
<evidence type="ECO:0000256" key="2">
    <source>
        <dbReference type="ARBA" id="ARBA00023110"/>
    </source>
</evidence>
<evidence type="ECO:0000259" key="5">
    <source>
        <dbReference type="PROSITE" id="PS50072"/>
    </source>
</evidence>
<protein>
    <recommendedName>
        <fullName evidence="4">Peptidyl-prolyl cis-trans isomerase</fullName>
        <shortName evidence="4">PPIase</shortName>
        <ecNumber evidence="4">5.2.1.8</ecNumber>
    </recommendedName>
</protein>
<dbReference type="InterPro" id="IPR044666">
    <property type="entry name" value="Cyclophilin_A-like"/>
</dbReference>
<dbReference type="InterPro" id="IPR020892">
    <property type="entry name" value="Cyclophilin-type_PPIase_CS"/>
</dbReference>
<dbReference type="PROSITE" id="PS50072">
    <property type="entry name" value="CSA_PPIASE_2"/>
    <property type="match status" value="1"/>
</dbReference>
<comment type="catalytic activity">
    <reaction evidence="4">
        <text>[protein]-peptidylproline (omega=180) = [protein]-peptidylproline (omega=0)</text>
        <dbReference type="Rhea" id="RHEA:16237"/>
        <dbReference type="Rhea" id="RHEA-COMP:10747"/>
        <dbReference type="Rhea" id="RHEA-COMP:10748"/>
        <dbReference type="ChEBI" id="CHEBI:83833"/>
        <dbReference type="ChEBI" id="CHEBI:83834"/>
        <dbReference type="EC" id="5.2.1.8"/>
    </reaction>
</comment>
<reference evidence="6 7" key="1">
    <citation type="submission" date="2024-03" db="EMBL/GenBank/DDBJ databases">
        <title>Community enrichment and isolation of bacterial strains for fucoidan degradation.</title>
        <authorList>
            <person name="Sichert A."/>
        </authorList>
    </citation>
    <scope>NUCLEOTIDE SEQUENCE [LARGE SCALE GENOMIC DNA]</scope>
    <source>
        <strain evidence="6 7">AS62</strain>
    </source>
</reference>
<dbReference type="PANTHER" id="PTHR45625">
    <property type="entry name" value="PEPTIDYL-PROLYL CIS-TRANS ISOMERASE-RELATED"/>
    <property type="match status" value="1"/>
</dbReference>
<dbReference type="GO" id="GO:0003755">
    <property type="term" value="F:peptidyl-prolyl cis-trans isomerase activity"/>
    <property type="evidence" value="ECO:0007669"/>
    <property type="project" value="UniProtKB-EC"/>
</dbReference>
<dbReference type="Proteomes" id="UP001477870">
    <property type="component" value="Unassembled WGS sequence"/>
</dbReference>
<dbReference type="SUPFAM" id="SSF50891">
    <property type="entry name" value="Cyclophilin-like"/>
    <property type="match status" value="1"/>
</dbReference>
<keyword evidence="2 4" id="KW-0697">Rotamase</keyword>
<evidence type="ECO:0000313" key="7">
    <source>
        <dbReference type="Proteomes" id="UP001477870"/>
    </source>
</evidence>
<keyword evidence="7" id="KW-1185">Reference proteome</keyword>
<feature type="domain" description="PPIase cyclophilin-type" evidence="5">
    <location>
        <begin position="40"/>
        <end position="193"/>
    </location>
</feature>
<dbReference type="EC" id="5.2.1.8" evidence="4"/>
<feature type="signal peptide" evidence="4">
    <location>
        <begin position="1"/>
        <end position="26"/>
    </location>
</feature>
<comment type="similarity">
    <text evidence="1 4">Belongs to the cyclophilin-type PPIase family.</text>
</comment>
<keyword evidence="3 4" id="KW-0413">Isomerase</keyword>
<dbReference type="EMBL" id="JBBMQO010000002">
    <property type="protein sequence ID" value="MEM5500937.1"/>
    <property type="molecule type" value="Genomic_DNA"/>
</dbReference>
<dbReference type="CDD" id="cd00317">
    <property type="entry name" value="cyclophilin"/>
    <property type="match status" value="1"/>
</dbReference>
<keyword evidence="4" id="KW-0732">Signal</keyword>
<evidence type="ECO:0000256" key="4">
    <source>
        <dbReference type="RuleBase" id="RU363019"/>
    </source>
</evidence>
<dbReference type="Pfam" id="PF00160">
    <property type="entry name" value="Pro_isomerase"/>
    <property type="match status" value="1"/>
</dbReference>
<dbReference type="InterPro" id="IPR002130">
    <property type="entry name" value="Cyclophilin-type_PPIase_dom"/>
</dbReference>
<comment type="caution">
    <text evidence="6">The sequence shown here is derived from an EMBL/GenBank/DDBJ whole genome shotgun (WGS) entry which is preliminary data.</text>
</comment>
<accession>A0ABU9T474</accession>
<dbReference type="Gene3D" id="2.40.100.10">
    <property type="entry name" value="Cyclophilin-like"/>
    <property type="match status" value="1"/>
</dbReference>
<dbReference type="PROSITE" id="PS00170">
    <property type="entry name" value="CSA_PPIASE_1"/>
    <property type="match status" value="1"/>
</dbReference>
<evidence type="ECO:0000256" key="3">
    <source>
        <dbReference type="ARBA" id="ARBA00023235"/>
    </source>
</evidence>
<comment type="function">
    <text evidence="4">PPIases accelerate the folding of proteins. It catalyzes the cis-trans isomerization of proline imidic peptide bonds in oligopeptides.</text>
</comment>
<sequence length="194" mass="20658">MRLGKFISGALAAITIAAASTIAAFAAEPENTMVITLKSGEVVVALRPDLAPKHVEQIKKLARAGEYDNVAFHRVIEGFMAQTGDVQFGDMEDGYNADRAGTGGSKLGDIDAEFTDTHFKRGVVGMARSQNPNSANSQFFIMFADGDFLNGQYTVVGEVESGMEFVDEIKRGSGQSGSVSGPDRMIKVEIAADK</sequence>
<evidence type="ECO:0000256" key="1">
    <source>
        <dbReference type="ARBA" id="ARBA00007365"/>
    </source>
</evidence>
<feature type="chain" id="PRO_5044993677" description="Peptidyl-prolyl cis-trans isomerase" evidence="4">
    <location>
        <begin position="27"/>
        <end position="194"/>
    </location>
</feature>
<proteinExistence type="inferred from homology"/>
<organism evidence="6 7">
    <name type="scientific">Ahrensia kielensis</name>
    <dbReference type="NCBI Taxonomy" id="76980"/>
    <lineage>
        <taxon>Bacteria</taxon>
        <taxon>Pseudomonadati</taxon>
        <taxon>Pseudomonadota</taxon>
        <taxon>Alphaproteobacteria</taxon>
        <taxon>Hyphomicrobiales</taxon>
        <taxon>Ahrensiaceae</taxon>
        <taxon>Ahrensia</taxon>
    </lineage>
</organism>
<dbReference type="PANTHER" id="PTHR45625:SF4">
    <property type="entry name" value="PEPTIDYLPROLYL ISOMERASE DOMAIN AND WD REPEAT-CONTAINING PROTEIN 1"/>
    <property type="match status" value="1"/>
</dbReference>
<dbReference type="PRINTS" id="PR00153">
    <property type="entry name" value="CSAPPISMRASE"/>
</dbReference>
<evidence type="ECO:0000313" key="6">
    <source>
        <dbReference type="EMBL" id="MEM5500937.1"/>
    </source>
</evidence>
<dbReference type="RefSeq" id="WP_342847332.1">
    <property type="nucleotide sequence ID" value="NZ_JBBMQO010000002.1"/>
</dbReference>